<gene>
    <name evidence="1" type="ordered locus">Psefu_0556</name>
</gene>
<keyword evidence="2" id="KW-1185">Reference proteome</keyword>
<evidence type="ECO:0000313" key="2">
    <source>
        <dbReference type="Proteomes" id="UP000000686"/>
    </source>
</evidence>
<dbReference type="HOGENOM" id="CLU_1990734_0_0_6"/>
<dbReference type="KEGG" id="pfv:Psefu_0556"/>
<proteinExistence type="predicted"/>
<dbReference type="AlphaFoldDB" id="F6AIF0"/>
<dbReference type="Proteomes" id="UP000000686">
    <property type="component" value="Chromosome"/>
</dbReference>
<dbReference type="EMBL" id="CP002727">
    <property type="protein sequence ID" value="AEF20538.1"/>
    <property type="molecule type" value="Genomic_DNA"/>
</dbReference>
<protein>
    <submittedName>
        <fullName evidence="1">Uncharacterized protein</fullName>
    </submittedName>
</protein>
<organism evidence="1 2">
    <name type="scientific">Pseudomonas fulva (strain 12-X)</name>
    <dbReference type="NCBI Taxonomy" id="743720"/>
    <lineage>
        <taxon>Bacteria</taxon>
        <taxon>Pseudomonadati</taxon>
        <taxon>Pseudomonadota</taxon>
        <taxon>Gammaproteobacteria</taxon>
        <taxon>Pseudomonadales</taxon>
        <taxon>Pseudomonadaceae</taxon>
        <taxon>Pseudomonas</taxon>
    </lineage>
</organism>
<accession>F6AIF0</accession>
<sequence length="125" mass="13897">MRAKNRGHGPLPQILRRCPFLPSTLGSELLFVPGLTRVALHKIYPALRQMPASHSCRATNQEGAAMAVRLKKLQGSEIPEEQRHLGEEEIFQVVTADDQQHFFASEVEAAAKVAQLIDSERNENA</sequence>
<name>F6AIF0_PSEF1</name>
<evidence type="ECO:0000313" key="1">
    <source>
        <dbReference type="EMBL" id="AEF20538.1"/>
    </source>
</evidence>
<reference evidence="1 2" key="1">
    <citation type="submission" date="2011-04" db="EMBL/GenBank/DDBJ databases">
        <title>Complete sequence of Pseudomonas fulva 12-X.</title>
        <authorList>
            <consortium name="US DOE Joint Genome Institute"/>
            <person name="Lucas S."/>
            <person name="Han J."/>
            <person name="Lapidus A."/>
            <person name="Cheng J.-F."/>
            <person name="Goodwin L."/>
            <person name="Pitluck S."/>
            <person name="Peters L."/>
            <person name="Mikhailova N."/>
            <person name="Pagani I."/>
            <person name="Davenport K."/>
            <person name="Han C."/>
            <person name="Tapia R."/>
            <person name="Land M."/>
            <person name="Hauser L."/>
            <person name="Kyrpides N."/>
            <person name="Ivanova N."/>
            <person name="Pagani I."/>
            <person name="Lcollab F.I."/>
            <person name="Woyke T."/>
        </authorList>
    </citation>
    <scope>NUCLEOTIDE SEQUENCE [LARGE SCALE GENOMIC DNA]</scope>
    <source>
        <strain evidence="2">12-X</strain>
    </source>
</reference>